<protein>
    <submittedName>
        <fullName evidence="2">Uncharacterized protein</fullName>
    </submittedName>
</protein>
<keyword evidence="3" id="KW-1185">Reference proteome</keyword>
<proteinExistence type="predicted"/>
<sequence>MSNYPNWAVLGAVPMTSSSTEAHGFGSSPNTAQHGRSSPSLPGGFKLWHYLDDLLGIRKIS</sequence>
<gene>
    <name evidence="2" type="ORF">E2C01_022958</name>
</gene>
<comment type="caution">
    <text evidence="2">The sequence shown here is derived from an EMBL/GenBank/DDBJ whole genome shotgun (WGS) entry which is preliminary data.</text>
</comment>
<name>A0A5B7E6S2_PORTR</name>
<evidence type="ECO:0000256" key="1">
    <source>
        <dbReference type="SAM" id="MobiDB-lite"/>
    </source>
</evidence>
<dbReference type="AlphaFoldDB" id="A0A5B7E6S2"/>
<reference evidence="2 3" key="1">
    <citation type="submission" date="2019-05" db="EMBL/GenBank/DDBJ databases">
        <title>Another draft genome of Portunus trituberculatus and its Hox gene families provides insights of decapod evolution.</title>
        <authorList>
            <person name="Jeong J.-H."/>
            <person name="Song I."/>
            <person name="Kim S."/>
            <person name="Choi T."/>
            <person name="Kim D."/>
            <person name="Ryu S."/>
            <person name="Kim W."/>
        </authorList>
    </citation>
    <scope>NUCLEOTIDE SEQUENCE [LARGE SCALE GENOMIC DNA]</scope>
    <source>
        <tissue evidence="2">Muscle</tissue>
    </source>
</reference>
<dbReference type="Proteomes" id="UP000324222">
    <property type="component" value="Unassembled WGS sequence"/>
</dbReference>
<feature type="region of interest" description="Disordered" evidence="1">
    <location>
        <begin position="17"/>
        <end position="44"/>
    </location>
</feature>
<feature type="compositionally biased region" description="Polar residues" evidence="1">
    <location>
        <begin position="17"/>
        <end position="40"/>
    </location>
</feature>
<evidence type="ECO:0000313" key="2">
    <source>
        <dbReference type="EMBL" id="MPC29712.1"/>
    </source>
</evidence>
<evidence type="ECO:0000313" key="3">
    <source>
        <dbReference type="Proteomes" id="UP000324222"/>
    </source>
</evidence>
<dbReference type="EMBL" id="VSRR010002122">
    <property type="protein sequence ID" value="MPC29712.1"/>
    <property type="molecule type" value="Genomic_DNA"/>
</dbReference>
<organism evidence="2 3">
    <name type="scientific">Portunus trituberculatus</name>
    <name type="common">Swimming crab</name>
    <name type="synonym">Neptunus trituberculatus</name>
    <dbReference type="NCBI Taxonomy" id="210409"/>
    <lineage>
        <taxon>Eukaryota</taxon>
        <taxon>Metazoa</taxon>
        <taxon>Ecdysozoa</taxon>
        <taxon>Arthropoda</taxon>
        <taxon>Crustacea</taxon>
        <taxon>Multicrustacea</taxon>
        <taxon>Malacostraca</taxon>
        <taxon>Eumalacostraca</taxon>
        <taxon>Eucarida</taxon>
        <taxon>Decapoda</taxon>
        <taxon>Pleocyemata</taxon>
        <taxon>Brachyura</taxon>
        <taxon>Eubrachyura</taxon>
        <taxon>Portunoidea</taxon>
        <taxon>Portunidae</taxon>
        <taxon>Portuninae</taxon>
        <taxon>Portunus</taxon>
    </lineage>
</organism>
<accession>A0A5B7E6S2</accession>